<dbReference type="EMBL" id="KN817588">
    <property type="protein sequence ID" value="KJA18529.1"/>
    <property type="molecule type" value="Genomic_DNA"/>
</dbReference>
<evidence type="ECO:0000313" key="3">
    <source>
        <dbReference type="Proteomes" id="UP000054270"/>
    </source>
</evidence>
<organism evidence="2 3">
    <name type="scientific">Hypholoma sublateritium (strain FD-334 SS-4)</name>
    <dbReference type="NCBI Taxonomy" id="945553"/>
    <lineage>
        <taxon>Eukaryota</taxon>
        <taxon>Fungi</taxon>
        <taxon>Dikarya</taxon>
        <taxon>Basidiomycota</taxon>
        <taxon>Agaricomycotina</taxon>
        <taxon>Agaricomycetes</taxon>
        <taxon>Agaricomycetidae</taxon>
        <taxon>Agaricales</taxon>
        <taxon>Agaricineae</taxon>
        <taxon>Strophariaceae</taxon>
        <taxon>Hypholoma</taxon>
    </lineage>
</organism>
<proteinExistence type="predicted"/>
<protein>
    <submittedName>
        <fullName evidence="2">Uncharacterized protein</fullName>
    </submittedName>
</protein>
<evidence type="ECO:0000313" key="2">
    <source>
        <dbReference type="EMBL" id="KJA18529.1"/>
    </source>
</evidence>
<reference evidence="3" key="1">
    <citation type="submission" date="2014-04" db="EMBL/GenBank/DDBJ databases">
        <title>Evolutionary Origins and Diversification of the Mycorrhizal Mutualists.</title>
        <authorList>
            <consortium name="DOE Joint Genome Institute"/>
            <consortium name="Mycorrhizal Genomics Consortium"/>
            <person name="Kohler A."/>
            <person name="Kuo A."/>
            <person name="Nagy L.G."/>
            <person name="Floudas D."/>
            <person name="Copeland A."/>
            <person name="Barry K.W."/>
            <person name="Cichocki N."/>
            <person name="Veneault-Fourrey C."/>
            <person name="LaButti K."/>
            <person name="Lindquist E.A."/>
            <person name="Lipzen A."/>
            <person name="Lundell T."/>
            <person name="Morin E."/>
            <person name="Murat C."/>
            <person name="Riley R."/>
            <person name="Ohm R."/>
            <person name="Sun H."/>
            <person name="Tunlid A."/>
            <person name="Henrissat B."/>
            <person name="Grigoriev I.V."/>
            <person name="Hibbett D.S."/>
            <person name="Martin F."/>
        </authorList>
    </citation>
    <scope>NUCLEOTIDE SEQUENCE [LARGE SCALE GENOMIC DNA]</scope>
    <source>
        <strain evidence="3">FD-334 SS-4</strain>
    </source>
</reference>
<dbReference type="Proteomes" id="UP000054270">
    <property type="component" value="Unassembled WGS sequence"/>
</dbReference>
<feature type="region of interest" description="Disordered" evidence="1">
    <location>
        <begin position="33"/>
        <end position="75"/>
    </location>
</feature>
<sequence length="125" mass="13411">PAACHYIPSAHHHTIPSIEDVLHTRTAVPPDAAPRVRRAPRRAARGRRLRRARHAPCPHPHPRVLAVRGPRGGADELARPVRHARCAVPQARRAALCGAFFACAGRRRARAPWAPRVGGGGGATG</sequence>
<keyword evidence="3" id="KW-1185">Reference proteome</keyword>
<accession>A0A0D2NHU0</accession>
<feature type="non-terminal residue" evidence="2">
    <location>
        <position position="125"/>
    </location>
</feature>
<gene>
    <name evidence="2" type="ORF">HYPSUDRAFT_218188</name>
</gene>
<feature type="compositionally biased region" description="Basic residues" evidence="1">
    <location>
        <begin position="35"/>
        <end position="62"/>
    </location>
</feature>
<evidence type="ECO:0000256" key="1">
    <source>
        <dbReference type="SAM" id="MobiDB-lite"/>
    </source>
</evidence>
<dbReference type="AlphaFoldDB" id="A0A0D2NHU0"/>
<feature type="non-terminal residue" evidence="2">
    <location>
        <position position="1"/>
    </location>
</feature>
<name>A0A0D2NHU0_HYPSF</name>